<dbReference type="PANTHER" id="PTHR47723">
    <property type="entry name" value="OS05G0353850 PROTEIN"/>
    <property type="match status" value="1"/>
</dbReference>
<dbReference type="InterPro" id="IPR044730">
    <property type="entry name" value="RNase_H-like_dom_plant"/>
</dbReference>
<dbReference type="Proteomes" id="UP000436088">
    <property type="component" value="Unassembled WGS sequence"/>
</dbReference>
<comment type="caution">
    <text evidence="2">The sequence shown here is derived from an EMBL/GenBank/DDBJ whole genome shotgun (WGS) entry which is preliminary data.</text>
</comment>
<dbReference type="GO" id="GO:0004523">
    <property type="term" value="F:RNA-DNA hybrid ribonuclease activity"/>
    <property type="evidence" value="ECO:0007669"/>
    <property type="project" value="InterPro"/>
</dbReference>
<accession>A0A6A3B0G9</accession>
<dbReference type="EMBL" id="VEPZ02000929">
    <property type="protein sequence ID" value="KAE8710460.1"/>
    <property type="molecule type" value="Genomic_DNA"/>
</dbReference>
<evidence type="ECO:0000259" key="1">
    <source>
        <dbReference type="Pfam" id="PF13456"/>
    </source>
</evidence>
<sequence>MKMGPSSVLHAELRAIHEGLLHAWSNGYEYITVQTDNANARDLLSPPLFDSPFSLVRSIVELFQRPWCVEIQLIKREANMAADHMVKLSTIPIENLQVFVIPPATLVPFLTRDVEGPPYAR</sequence>
<evidence type="ECO:0000313" key="3">
    <source>
        <dbReference type="Proteomes" id="UP000436088"/>
    </source>
</evidence>
<evidence type="ECO:0000313" key="2">
    <source>
        <dbReference type="EMBL" id="KAE8710460.1"/>
    </source>
</evidence>
<dbReference type="CDD" id="cd06222">
    <property type="entry name" value="RNase_H_like"/>
    <property type="match status" value="1"/>
</dbReference>
<dbReference type="Gene3D" id="3.30.420.10">
    <property type="entry name" value="Ribonuclease H-like superfamily/Ribonuclease H"/>
    <property type="match status" value="1"/>
</dbReference>
<dbReference type="Pfam" id="PF13456">
    <property type="entry name" value="RVT_3"/>
    <property type="match status" value="1"/>
</dbReference>
<name>A0A6A3B0G9_HIBSY</name>
<dbReference type="InterPro" id="IPR002156">
    <property type="entry name" value="RNaseH_domain"/>
</dbReference>
<dbReference type="AlphaFoldDB" id="A0A6A3B0G9"/>
<dbReference type="InterPro" id="IPR036397">
    <property type="entry name" value="RNaseH_sf"/>
</dbReference>
<protein>
    <recommendedName>
        <fullName evidence="1">RNase H type-1 domain-containing protein</fullName>
    </recommendedName>
</protein>
<proteinExistence type="predicted"/>
<dbReference type="SUPFAM" id="SSF53098">
    <property type="entry name" value="Ribonuclease H-like"/>
    <property type="match status" value="1"/>
</dbReference>
<dbReference type="PANTHER" id="PTHR47723:SF13">
    <property type="entry name" value="PUTATIVE-RELATED"/>
    <property type="match status" value="1"/>
</dbReference>
<dbReference type="InterPro" id="IPR012337">
    <property type="entry name" value="RNaseH-like_sf"/>
</dbReference>
<feature type="domain" description="RNase H type-1" evidence="1">
    <location>
        <begin position="6"/>
        <end position="87"/>
    </location>
</feature>
<keyword evidence="3" id="KW-1185">Reference proteome</keyword>
<reference evidence="2" key="1">
    <citation type="submission" date="2019-09" db="EMBL/GenBank/DDBJ databases">
        <title>Draft genome information of white flower Hibiscus syriacus.</title>
        <authorList>
            <person name="Kim Y.-M."/>
        </authorList>
    </citation>
    <scope>NUCLEOTIDE SEQUENCE [LARGE SCALE GENOMIC DNA]</scope>
    <source>
        <strain evidence="2">YM2019G1</strain>
    </source>
</reference>
<organism evidence="2 3">
    <name type="scientific">Hibiscus syriacus</name>
    <name type="common">Rose of Sharon</name>
    <dbReference type="NCBI Taxonomy" id="106335"/>
    <lineage>
        <taxon>Eukaryota</taxon>
        <taxon>Viridiplantae</taxon>
        <taxon>Streptophyta</taxon>
        <taxon>Embryophyta</taxon>
        <taxon>Tracheophyta</taxon>
        <taxon>Spermatophyta</taxon>
        <taxon>Magnoliopsida</taxon>
        <taxon>eudicotyledons</taxon>
        <taxon>Gunneridae</taxon>
        <taxon>Pentapetalae</taxon>
        <taxon>rosids</taxon>
        <taxon>malvids</taxon>
        <taxon>Malvales</taxon>
        <taxon>Malvaceae</taxon>
        <taxon>Malvoideae</taxon>
        <taxon>Hibiscus</taxon>
    </lineage>
</organism>
<gene>
    <name evidence="2" type="ORF">F3Y22_tig00110321pilonHSYRG00213</name>
</gene>
<dbReference type="GO" id="GO:0003676">
    <property type="term" value="F:nucleic acid binding"/>
    <property type="evidence" value="ECO:0007669"/>
    <property type="project" value="InterPro"/>
</dbReference>
<dbReference type="InterPro" id="IPR053151">
    <property type="entry name" value="RNase_H-like"/>
</dbReference>